<keyword evidence="7" id="KW-0653">Protein transport</keyword>
<keyword evidence="9" id="KW-0472">Membrane</keyword>
<dbReference type="InterPro" id="IPR051045">
    <property type="entry name" value="TonB-dependent_transducer"/>
</dbReference>
<feature type="domain" description="TonB C-terminal" evidence="11">
    <location>
        <begin position="204"/>
        <end position="299"/>
    </location>
</feature>
<feature type="compositionally biased region" description="Basic and acidic residues" evidence="10">
    <location>
        <begin position="79"/>
        <end position="97"/>
    </location>
</feature>
<feature type="compositionally biased region" description="Basic residues" evidence="10">
    <location>
        <begin position="65"/>
        <end position="74"/>
    </location>
</feature>
<feature type="region of interest" description="Disordered" evidence="10">
    <location>
        <begin position="60"/>
        <end position="156"/>
    </location>
</feature>
<evidence type="ECO:0000256" key="6">
    <source>
        <dbReference type="ARBA" id="ARBA00022692"/>
    </source>
</evidence>
<dbReference type="AlphaFoldDB" id="A0A5D3WJ09"/>
<dbReference type="Proteomes" id="UP000324159">
    <property type="component" value="Unassembled WGS sequence"/>
</dbReference>
<keyword evidence="13" id="KW-1185">Reference proteome</keyword>
<dbReference type="Pfam" id="PF03544">
    <property type="entry name" value="TonB_C"/>
    <property type="match status" value="1"/>
</dbReference>
<evidence type="ECO:0000256" key="5">
    <source>
        <dbReference type="ARBA" id="ARBA00022519"/>
    </source>
</evidence>
<evidence type="ECO:0000256" key="4">
    <source>
        <dbReference type="ARBA" id="ARBA00022475"/>
    </source>
</evidence>
<dbReference type="GO" id="GO:0055085">
    <property type="term" value="P:transmembrane transport"/>
    <property type="evidence" value="ECO:0007669"/>
    <property type="project" value="InterPro"/>
</dbReference>
<comment type="subcellular location">
    <subcellularLocation>
        <location evidence="1">Cell inner membrane</location>
        <topology evidence="1">Single-pass membrane protein</topology>
        <orientation evidence="1">Periplasmic side</orientation>
    </subcellularLocation>
</comment>
<evidence type="ECO:0000256" key="8">
    <source>
        <dbReference type="ARBA" id="ARBA00022989"/>
    </source>
</evidence>
<keyword evidence="8" id="KW-1133">Transmembrane helix</keyword>
<comment type="caution">
    <text evidence="12">The sequence shown here is derived from an EMBL/GenBank/DDBJ whole genome shotgun (WGS) entry which is preliminary data.</text>
</comment>
<dbReference type="RefSeq" id="WP_148896821.1">
    <property type="nucleotide sequence ID" value="NZ_VNIB01000014.1"/>
</dbReference>
<keyword evidence="5" id="KW-0997">Cell inner membrane</keyword>
<dbReference type="NCBIfam" id="TIGR01352">
    <property type="entry name" value="tonB_Cterm"/>
    <property type="match status" value="1"/>
</dbReference>
<organism evidence="12 13">
    <name type="scientific">Geothermobacter ehrlichii</name>
    <dbReference type="NCBI Taxonomy" id="213224"/>
    <lineage>
        <taxon>Bacteria</taxon>
        <taxon>Pseudomonadati</taxon>
        <taxon>Thermodesulfobacteriota</taxon>
        <taxon>Desulfuromonadia</taxon>
        <taxon>Desulfuromonadales</taxon>
        <taxon>Geothermobacteraceae</taxon>
        <taxon>Geothermobacter</taxon>
    </lineage>
</organism>
<gene>
    <name evidence="12" type="ORF">EDC39_11454</name>
</gene>
<dbReference type="OrthoDB" id="9788673at2"/>
<evidence type="ECO:0000259" key="11">
    <source>
        <dbReference type="PROSITE" id="PS52015"/>
    </source>
</evidence>
<keyword evidence="6" id="KW-0812">Transmembrane</keyword>
<keyword evidence="4" id="KW-1003">Cell membrane</keyword>
<evidence type="ECO:0000256" key="10">
    <source>
        <dbReference type="SAM" id="MobiDB-lite"/>
    </source>
</evidence>
<evidence type="ECO:0000313" key="13">
    <source>
        <dbReference type="Proteomes" id="UP000324159"/>
    </source>
</evidence>
<protein>
    <submittedName>
        <fullName evidence="12">Protein TonB</fullName>
    </submittedName>
</protein>
<proteinExistence type="inferred from homology"/>
<evidence type="ECO:0000313" key="12">
    <source>
        <dbReference type="EMBL" id="TYO96348.1"/>
    </source>
</evidence>
<evidence type="ECO:0000256" key="2">
    <source>
        <dbReference type="ARBA" id="ARBA00006555"/>
    </source>
</evidence>
<dbReference type="PANTHER" id="PTHR33446">
    <property type="entry name" value="PROTEIN TONB-RELATED"/>
    <property type="match status" value="1"/>
</dbReference>
<comment type="similarity">
    <text evidence="2">Belongs to the TonB family.</text>
</comment>
<dbReference type="GO" id="GO:0015031">
    <property type="term" value="P:protein transport"/>
    <property type="evidence" value="ECO:0007669"/>
    <property type="project" value="UniProtKB-KW"/>
</dbReference>
<dbReference type="EMBL" id="VNIB01000014">
    <property type="protein sequence ID" value="TYO96348.1"/>
    <property type="molecule type" value="Genomic_DNA"/>
</dbReference>
<evidence type="ECO:0000256" key="1">
    <source>
        <dbReference type="ARBA" id="ARBA00004383"/>
    </source>
</evidence>
<evidence type="ECO:0000256" key="7">
    <source>
        <dbReference type="ARBA" id="ARBA00022927"/>
    </source>
</evidence>
<feature type="compositionally biased region" description="Basic and acidic residues" evidence="10">
    <location>
        <begin position="143"/>
        <end position="153"/>
    </location>
</feature>
<dbReference type="GO" id="GO:0005886">
    <property type="term" value="C:plasma membrane"/>
    <property type="evidence" value="ECO:0007669"/>
    <property type="project" value="UniProtKB-SubCell"/>
</dbReference>
<keyword evidence="3" id="KW-0813">Transport</keyword>
<accession>A0A5D3WJ09</accession>
<reference evidence="12 13" key="1">
    <citation type="submission" date="2019-07" db="EMBL/GenBank/DDBJ databases">
        <title>Genomic Encyclopedia of Type Strains, Phase IV (KMG-IV): sequencing the most valuable type-strain genomes for metagenomic binning, comparative biology and taxonomic classification.</title>
        <authorList>
            <person name="Goeker M."/>
        </authorList>
    </citation>
    <scope>NUCLEOTIDE SEQUENCE [LARGE SCALE GENOMIC DNA]</scope>
    <source>
        <strain evidence="12 13">SS015</strain>
    </source>
</reference>
<dbReference type="InterPro" id="IPR037682">
    <property type="entry name" value="TonB_C"/>
</dbReference>
<dbReference type="SUPFAM" id="SSF74653">
    <property type="entry name" value="TolA/TonB C-terminal domain"/>
    <property type="match status" value="1"/>
</dbReference>
<dbReference type="Gene3D" id="3.30.1150.10">
    <property type="match status" value="1"/>
</dbReference>
<dbReference type="PROSITE" id="PS52015">
    <property type="entry name" value="TONB_CTD"/>
    <property type="match status" value="1"/>
</dbReference>
<dbReference type="InterPro" id="IPR006260">
    <property type="entry name" value="TonB/TolA_C"/>
</dbReference>
<sequence length="307" mass="34849">MNRNRSQQNLLWGALLLSLLLHLVFLYLTRNLDPFAPKVRVPERIVVRMLPRELDLPVRPELDRPRKKPAKRLAARNQVVERETAPRGDSPEDRRPDAPAPPAARPRPKMVAPQPRKGKPAAQSPTVSSTVKVPKAPAPVVPAEKEQRTKTGDQARPLPDVESLLQLPDATVARLDSEWRRKERSDVAVGDEVWLDTEQDLLFSFFQRLRDNIYNVWNYPSSAVRQGREGRCLLRMTFDRQGEVVKVELLRSSGTRALDRAALAAVRKGAPYGPLPSVYPGKRLTVKAWFRYDLKRSRVRGADIYGQ</sequence>
<evidence type="ECO:0000256" key="9">
    <source>
        <dbReference type="ARBA" id="ARBA00023136"/>
    </source>
</evidence>
<name>A0A5D3WJ09_9BACT</name>
<evidence type="ECO:0000256" key="3">
    <source>
        <dbReference type="ARBA" id="ARBA00022448"/>
    </source>
</evidence>